<evidence type="ECO:0000313" key="12">
    <source>
        <dbReference type="Proteomes" id="UP000229498"/>
    </source>
</evidence>
<feature type="domain" description="Tripartite ATP-independent periplasmic transporters DctQ component" evidence="10">
    <location>
        <begin position="24"/>
        <end position="155"/>
    </location>
</feature>
<dbReference type="Proteomes" id="UP000229498">
    <property type="component" value="Unassembled WGS sequence"/>
</dbReference>
<dbReference type="EMBL" id="PHIG01000063">
    <property type="protein sequence ID" value="PJK27473.1"/>
    <property type="molecule type" value="Genomic_DNA"/>
</dbReference>
<sequence>MIERTLRILARVFGWIGMLGMFAMLLHVSIDVAGKWLFGLPLPVTIEMTSHYYMVAVVFFPLAAVEFRNGHITVEIVSQYLAPRIRRTLIGLVSLLGVVYFSILTARTWHDAVNKYEIGEYLYGTVPLEIWQTRFFVPLGCGLLTLVLLWKAIMMFRGEERLIQEGNESVELDEA</sequence>
<protein>
    <recommendedName>
        <fullName evidence="9">TRAP transporter small permease protein</fullName>
    </recommendedName>
</protein>
<evidence type="ECO:0000256" key="7">
    <source>
        <dbReference type="ARBA" id="ARBA00023136"/>
    </source>
</evidence>
<evidence type="ECO:0000259" key="10">
    <source>
        <dbReference type="Pfam" id="PF04290"/>
    </source>
</evidence>
<comment type="caution">
    <text evidence="11">The sequence shown here is derived from an EMBL/GenBank/DDBJ whole genome shotgun (WGS) entry which is preliminary data.</text>
</comment>
<dbReference type="PANTHER" id="PTHR35011">
    <property type="entry name" value="2,3-DIKETO-L-GULONATE TRAP TRANSPORTER SMALL PERMEASE PROTEIN YIAM"/>
    <property type="match status" value="1"/>
</dbReference>
<dbReference type="GO" id="GO:0015740">
    <property type="term" value="P:C4-dicarboxylate transport"/>
    <property type="evidence" value="ECO:0007669"/>
    <property type="project" value="TreeGrafter"/>
</dbReference>
<evidence type="ECO:0000256" key="6">
    <source>
        <dbReference type="ARBA" id="ARBA00022989"/>
    </source>
</evidence>
<keyword evidence="4 9" id="KW-0997">Cell inner membrane</keyword>
<keyword evidence="7 9" id="KW-0472">Membrane</keyword>
<keyword evidence="12" id="KW-1185">Reference proteome</keyword>
<evidence type="ECO:0000256" key="1">
    <source>
        <dbReference type="ARBA" id="ARBA00004429"/>
    </source>
</evidence>
<evidence type="ECO:0000256" key="4">
    <source>
        <dbReference type="ARBA" id="ARBA00022519"/>
    </source>
</evidence>
<dbReference type="Pfam" id="PF04290">
    <property type="entry name" value="DctQ"/>
    <property type="match status" value="1"/>
</dbReference>
<keyword evidence="2 9" id="KW-0813">Transport</keyword>
<dbReference type="GO" id="GO:0005886">
    <property type="term" value="C:plasma membrane"/>
    <property type="evidence" value="ECO:0007669"/>
    <property type="project" value="UniProtKB-SubCell"/>
</dbReference>
<comment type="function">
    <text evidence="9">Part of the tripartite ATP-independent periplasmic (TRAP) transport system.</text>
</comment>
<dbReference type="OrthoDB" id="4250245at2"/>
<evidence type="ECO:0000256" key="8">
    <source>
        <dbReference type="ARBA" id="ARBA00038436"/>
    </source>
</evidence>
<feature type="transmembrane region" description="Helical" evidence="9">
    <location>
        <begin position="50"/>
        <end position="67"/>
    </location>
</feature>
<dbReference type="InterPro" id="IPR007387">
    <property type="entry name" value="TRAP_DctQ"/>
</dbReference>
<dbReference type="GO" id="GO:0022857">
    <property type="term" value="F:transmembrane transporter activity"/>
    <property type="evidence" value="ECO:0007669"/>
    <property type="project" value="UniProtKB-UniRule"/>
</dbReference>
<name>A0A2M9FVL8_9PROT</name>
<proteinExistence type="inferred from homology"/>
<feature type="transmembrane region" description="Helical" evidence="9">
    <location>
        <begin position="88"/>
        <end position="110"/>
    </location>
</feature>
<evidence type="ECO:0000256" key="3">
    <source>
        <dbReference type="ARBA" id="ARBA00022475"/>
    </source>
</evidence>
<comment type="subcellular location">
    <subcellularLocation>
        <location evidence="1 9">Cell inner membrane</location>
        <topology evidence="1 9">Multi-pass membrane protein</topology>
    </subcellularLocation>
</comment>
<keyword evidence="5 9" id="KW-0812">Transmembrane</keyword>
<evidence type="ECO:0000256" key="2">
    <source>
        <dbReference type="ARBA" id="ARBA00022448"/>
    </source>
</evidence>
<comment type="similarity">
    <text evidence="8 9">Belongs to the TRAP transporter small permease family.</text>
</comment>
<accession>A0A2M9FVL8</accession>
<dbReference type="RefSeq" id="WP_109795186.1">
    <property type="nucleotide sequence ID" value="NZ_PHIG01000063.1"/>
</dbReference>
<dbReference type="AlphaFoldDB" id="A0A2M9FVL8"/>
<dbReference type="InterPro" id="IPR055348">
    <property type="entry name" value="DctQ"/>
</dbReference>
<evidence type="ECO:0000256" key="9">
    <source>
        <dbReference type="RuleBase" id="RU369079"/>
    </source>
</evidence>
<evidence type="ECO:0000256" key="5">
    <source>
        <dbReference type="ARBA" id="ARBA00022692"/>
    </source>
</evidence>
<keyword evidence="6 9" id="KW-1133">Transmembrane helix</keyword>
<dbReference type="PANTHER" id="PTHR35011:SF10">
    <property type="entry name" value="TRAP TRANSPORTER SMALL PERMEASE PROTEIN"/>
    <property type="match status" value="1"/>
</dbReference>
<feature type="transmembrane region" description="Helical" evidence="9">
    <location>
        <begin position="12"/>
        <end position="30"/>
    </location>
</feature>
<reference evidence="11 12" key="1">
    <citation type="submission" date="2017-11" db="EMBL/GenBank/DDBJ databases">
        <title>Draft genome sequence of Rhizobiales bacterium SY3-13.</title>
        <authorList>
            <person name="Sun C."/>
        </authorList>
    </citation>
    <scope>NUCLEOTIDE SEQUENCE [LARGE SCALE GENOMIC DNA]</scope>
    <source>
        <strain evidence="11 12">SY3-13</strain>
    </source>
</reference>
<comment type="subunit">
    <text evidence="9">The complex comprises the extracytoplasmic solute receptor protein and the two transmembrane proteins.</text>
</comment>
<keyword evidence="3" id="KW-1003">Cell membrane</keyword>
<feature type="transmembrane region" description="Helical" evidence="9">
    <location>
        <begin position="130"/>
        <end position="150"/>
    </location>
</feature>
<organism evidence="11 12">
    <name type="scientific">Minwuia thermotolerans</name>
    <dbReference type="NCBI Taxonomy" id="2056226"/>
    <lineage>
        <taxon>Bacteria</taxon>
        <taxon>Pseudomonadati</taxon>
        <taxon>Pseudomonadota</taxon>
        <taxon>Alphaproteobacteria</taxon>
        <taxon>Minwuiales</taxon>
        <taxon>Minwuiaceae</taxon>
        <taxon>Minwuia</taxon>
    </lineage>
</organism>
<evidence type="ECO:0000313" key="11">
    <source>
        <dbReference type="EMBL" id="PJK27473.1"/>
    </source>
</evidence>
<gene>
    <name evidence="11" type="ORF">CVT23_21360</name>
</gene>